<proteinExistence type="predicted"/>
<evidence type="ECO:0008006" key="3">
    <source>
        <dbReference type="Google" id="ProtNLM"/>
    </source>
</evidence>
<organism evidence="1 2">
    <name type="scientific">Burkholderia thailandensis (strain ATCC 700388 / DSM 13276 / CCUG 48851 / CIP 106301 / E264)</name>
    <dbReference type="NCBI Taxonomy" id="271848"/>
    <lineage>
        <taxon>Bacteria</taxon>
        <taxon>Pseudomonadati</taxon>
        <taxon>Pseudomonadota</taxon>
        <taxon>Betaproteobacteria</taxon>
        <taxon>Burkholderiales</taxon>
        <taxon>Burkholderiaceae</taxon>
        <taxon>Burkholderia</taxon>
        <taxon>pseudomallei group</taxon>
    </lineage>
</organism>
<protein>
    <recommendedName>
        <fullName evidence="3">Lipoprotein</fullName>
    </recommendedName>
</protein>
<accession>Q2T0D4</accession>
<dbReference type="AlphaFoldDB" id="Q2T0D4"/>
<evidence type="ECO:0000313" key="2">
    <source>
        <dbReference type="Proteomes" id="UP000001930"/>
    </source>
</evidence>
<dbReference type="NCBIfam" id="NF033894">
    <property type="entry name" value="Eex_IncN"/>
    <property type="match status" value="1"/>
</dbReference>
<keyword evidence="2" id="KW-1185">Reference proteome</keyword>
<dbReference type="InterPro" id="IPR047937">
    <property type="entry name" value="Eex_IncN-like"/>
</dbReference>
<reference evidence="1 2" key="1">
    <citation type="journal article" date="2005" name="BMC Genomics">
        <title>Bacterial genome adaptation to niches: divergence of the potential virulence genes in three Burkholderia species of different survival strategies.</title>
        <authorList>
            <person name="Kim H.S."/>
            <person name="Schell M.A."/>
            <person name="Yu Y."/>
            <person name="Ulrich R.L."/>
            <person name="Sarria S.H."/>
            <person name="Nierman W.C."/>
            <person name="DeShazer D."/>
        </authorList>
    </citation>
    <scope>NUCLEOTIDE SEQUENCE [LARGE SCALE GENOMIC DNA]</scope>
    <source>
        <strain evidence="2">ATCC 700388 / DSM 13276 / CCUG 48851 / CIP 106301 / E264</strain>
    </source>
</reference>
<dbReference type="Proteomes" id="UP000001930">
    <property type="component" value="Chromosome I"/>
</dbReference>
<gene>
    <name evidence="1" type="ordered locus">BTH_I0809</name>
</gene>
<evidence type="ECO:0000313" key="1">
    <source>
        <dbReference type="EMBL" id="ABC38576.1"/>
    </source>
</evidence>
<dbReference type="KEGG" id="bte:BTH_I0809"/>
<name>Q2T0D4_BURTA</name>
<dbReference type="HOGENOM" id="CLU_177567_0_0_4"/>
<dbReference type="EMBL" id="CP000086">
    <property type="protein sequence ID" value="ABC38576.1"/>
    <property type="molecule type" value="Genomic_DNA"/>
</dbReference>
<sequence length="104" mass="11674">MNHLRQRRPSYHLIPTRGRNSAVKPIMLILLVALLTACGKSKPTETVDSLVANPEHLKELRQQCKKDRVTLGDELCNRVAEATNRQFLGNGKAPYTPPKDAPKF</sequence>